<sequence length="60" mass="6768">MEKIFFGKLKFAGIVTDARSNVHAAQNLITKKIPYIFNVKCIKDAAQNLVVSKTVKTKTW</sequence>
<evidence type="ECO:0000313" key="2">
    <source>
        <dbReference type="Proteomes" id="UP000234323"/>
    </source>
</evidence>
<protein>
    <submittedName>
        <fullName evidence="1">Uncharacterized protein</fullName>
    </submittedName>
</protein>
<reference evidence="1 2" key="1">
    <citation type="submission" date="2015-10" db="EMBL/GenBank/DDBJ databases">
        <title>Genome analyses suggest a sexual origin of heterokaryosis in a supposedly ancient asexual fungus.</title>
        <authorList>
            <person name="Ropars J."/>
            <person name="Sedzielewska K."/>
            <person name="Noel J."/>
            <person name="Charron P."/>
            <person name="Farinelli L."/>
            <person name="Marton T."/>
            <person name="Kruger M."/>
            <person name="Pelin A."/>
            <person name="Brachmann A."/>
            <person name="Corradi N."/>
        </authorList>
    </citation>
    <scope>NUCLEOTIDE SEQUENCE [LARGE SCALE GENOMIC DNA]</scope>
    <source>
        <strain evidence="1 2">A4</strain>
    </source>
</reference>
<dbReference type="AlphaFoldDB" id="A0A2I1GR17"/>
<accession>A0A2I1GR17</accession>
<gene>
    <name evidence="1" type="ORF">RhiirA4_464749</name>
</gene>
<keyword evidence="2" id="KW-1185">Reference proteome</keyword>
<dbReference type="Proteomes" id="UP000234323">
    <property type="component" value="Unassembled WGS sequence"/>
</dbReference>
<proteinExistence type="predicted"/>
<comment type="caution">
    <text evidence="1">The sequence shown here is derived from an EMBL/GenBank/DDBJ whole genome shotgun (WGS) entry which is preliminary data.</text>
</comment>
<evidence type="ECO:0000313" key="1">
    <source>
        <dbReference type="EMBL" id="PKY48974.1"/>
    </source>
</evidence>
<dbReference type="EMBL" id="LLXI01000690">
    <property type="protein sequence ID" value="PKY48974.1"/>
    <property type="molecule type" value="Genomic_DNA"/>
</dbReference>
<name>A0A2I1GR17_9GLOM</name>
<organism evidence="1 2">
    <name type="scientific">Rhizophagus irregularis</name>
    <dbReference type="NCBI Taxonomy" id="588596"/>
    <lineage>
        <taxon>Eukaryota</taxon>
        <taxon>Fungi</taxon>
        <taxon>Fungi incertae sedis</taxon>
        <taxon>Mucoromycota</taxon>
        <taxon>Glomeromycotina</taxon>
        <taxon>Glomeromycetes</taxon>
        <taxon>Glomerales</taxon>
        <taxon>Glomeraceae</taxon>
        <taxon>Rhizophagus</taxon>
    </lineage>
</organism>